<comment type="caution">
    <text evidence="7">The sequence shown here is derived from an EMBL/GenBank/DDBJ whole genome shotgun (WGS) entry which is preliminary data.</text>
</comment>
<feature type="transmembrane region" description="Helical" evidence="6">
    <location>
        <begin position="121"/>
        <end position="142"/>
    </location>
</feature>
<evidence type="ECO:0000313" key="7">
    <source>
        <dbReference type="EMBL" id="RON35369.1"/>
    </source>
</evidence>
<dbReference type="EMBL" id="MOBO01000021">
    <property type="protein sequence ID" value="RON35369.1"/>
    <property type="molecule type" value="Genomic_DNA"/>
</dbReference>
<comment type="subcellular location">
    <subcellularLocation>
        <location evidence="1">Cell membrane</location>
        <topology evidence="1">Multi-pass membrane protein</topology>
    </subcellularLocation>
</comment>
<dbReference type="PIRSF" id="PIRSF006324">
    <property type="entry name" value="LeuE"/>
    <property type="match status" value="1"/>
</dbReference>
<evidence type="ECO:0000256" key="6">
    <source>
        <dbReference type="SAM" id="Phobius"/>
    </source>
</evidence>
<reference evidence="7 8" key="1">
    <citation type="submission" date="2016-10" db="EMBL/GenBank/DDBJ databases">
        <title>Comparative genome analysis of multiple Pseudomonas spp. focuses on biocontrol and plant growth promoting traits.</title>
        <authorList>
            <person name="Tao X.-Y."/>
            <person name="Taylor C.G."/>
        </authorList>
    </citation>
    <scope>NUCLEOTIDE SEQUENCE [LARGE SCALE GENOMIC DNA]</scope>
    <source>
        <strain evidence="7 8">38D4</strain>
    </source>
</reference>
<accession>A0A423JCK7</accession>
<name>A0A423JCK7_9PSED</name>
<feature type="transmembrane region" description="Helical" evidence="6">
    <location>
        <begin position="154"/>
        <end position="179"/>
    </location>
</feature>
<organism evidence="7 8">
    <name type="scientific">Pseudomonas brassicacearum</name>
    <dbReference type="NCBI Taxonomy" id="930166"/>
    <lineage>
        <taxon>Bacteria</taxon>
        <taxon>Pseudomonadati</taxon>
        <taxon>Pseudomonadota</taxon>
        <taxon>Gammaproteobacteria</taxon>
        <taxon>Pseudomonadales</taxon>
        <taxon>Pseudomonadaceae</taxon>
        <taxon>Pseudomonas</taxon>
    </lineage>
</organism>
<dbReference type="Pfam" id="PF01810">
    <property type="entry name" value="LysE"/>
    <property type="match status" value="1"/>
</dbReference>
<feature type="transmembrane region" description="Helical" evidence="6">
    <location>
        <begin position="191"/>
        <end position="209"/>
    </location>
</feature>
<evidence type="ECO:0000256" key="3">
    <source>
        <dbReference type="ARBA" id="ARBA00022692"/>
    </source>
</evidence>
<keyword evidence="3 6" id="KW-0812">Transmembrane</keyword>
<evidence type="ECO:0000256" key="4">
    <source>
        <dbReference type="ARBA" id="ARBA00022989"/>
    </source>
</evidence>
<dbReference type="PANTHER" id="PTHR30086:SF20">
    <property type="entry name" value="ARGININE EXPORTER PROTEIN ARGO-RELATED"/>
    <property type="match status" value="1"/>
</dbReference>
<evidence type="ECO:0000313" key="8">
    <source>
        <dbReference type="Proteomes" id="UP000286351"/>
    </source>
</evidence>
<dbReference type="GO" id="GO:0005886">
    <property type="term" value="C:plasma membrane"/>
    <property type="evidence" value="ECO:0007669"/>
    <property type="project" value="UniProtKB-SubCell"/>
</dbReference>
<keyword evidence="5 6" id="KW-0472">Membrane</keyword>
<gene>
    <name evidence="7" type="ORF">BK664_21070</name>
</gene>
<feature type="transmembrane region" description="Helical" evidence="6">
    <location>
        <begin position="6"/>
        <end position="30"/>
    </location>
</feature>
<keyword evidence="4 6" id="KW-1133">Transmembrane helix</keyword>
<dbReference type="PANTHER" id="PTHR30086">
    <property type="entry name" value="ARGININE EXPORTER PROTEIN ARGO"/>
    <property type="match status" value="1"/>
</dbReference>
<evidence type="ECO:0000256" key="2">
    <source>
        <dbReference type="ARBA" id="ARBA00022475"/>
    </source>
</evidence>
<proteinExistence type="predicted"/>
<keyword evidence="2" id="KW-1003">Cell membrane</keyword>
<sequence length="213" mass="22622">MGCNVAGLWVFFMALAVVYLLPGPDMILLLQTGARQGKGAALATAVGLGIARGCHVALAALGLAALFKAAPWTFDVVRLAGAAYLLWIGIQCLRTTMLPNLNGADATAEKPRWRAAIQRGLLTNLLNPKALLFCSVLLPQFIDPHAGPVLTQFATLGVVLVGVGLLFDSAYALTGAALGRWLQRSPSAQRLQQWLFGSLLIGFAVRLTFVQQV</sequence>
<feature type="transmembrane region" description="Helical" evidence="6">
    <location>
        <begin position="42"/>
        <end position="67"/>
    </location>
</feature>
<protein>
    <submittedName>
        <fullName evidence="7">Lysine transporter LysE</fullName>
    </submittedName>
</protein>
<dbReference type="Proteomes" id="UP000286351">
    <property type="component" value="Unassembled WGS sequence"/>
</dbReference>
<evidence type="ECO:0000256" key="1">
    <source>
        <dbReference type="ARBA" id="ARBA00004651"/>
    </source>
</evidence>
<dbReference type="GO" id="GO:0015171">
    <property type="term" value="F:amino acid transmembrane transporter activity"/>
    <property type="evidence" value="ECO:0007669"/>
    <property type="project" value="TreeGrafter"/>
</dbReference>
<evidence type="ECO:0000256" key="5">
    <source>
        <dbReference type="ARBA" id="ARBA00023136"/>
    </source>
</evidence>
<dbReference type="AlphaFoldDB" id="A0A423JCK7"/>
<dbReference type="InterPro" id="IPR001123">
    <property type="entry name" value="LeuE-type"/>
</dbReference>